<feature type="compositionally biased region" description="Basic and acidic residues" evidence="1">
    <location>
        <begin position="1"/>
        <end position="17"/>
    </location>
</feature>
<proteinExistence type="predicted"/>
<protein>
    <submittedName>
        <fullName evidence="2">Uncharacterized protein</fullName>
    </submittedName>
</protein>
<dbReference type="AlphaFoldDB" id="A0A7S2Y3L4"/>
<evidence type="ECO:0000256" key="1">
    <source>
        <dbReference type="SAM" id="MobiDB-lite"/>
    </source>
</evidence>
<evidence type="ECO:0000313" key="2">
    <source>
        <dbReference type="EMBL" id="CAD9944191.1"/>
    </source>
</evidence>
<reference evidence="2" key="1">
    <citation type="submission" date="2021-01" db="EMBL/GenBank/DDBJ databases">
        <authorList>
            <person name="Corre E."/>
            <person name="Pelletier E."/>
            <person name="Niang G."/>
            <person name="Scheremetjew M."/>
            <person name="Finn R."/>
            <person name="Kale V."/>
            <person name="Holt S."/>
            <person name="Cochrane G."/>
            <person name="Meng A."/>
            <person name="Brown T."/>
            <person name="Cohen L."/>
        </authorList>
    </citation>
    <scope>NUCLEOTIDE SEQUENCE</scope>
    <source>
        <strain evidence="2">CCMP125</strain>
    </source>
</reference>
<name>A0A7S2Y3L4_9STRA</name>
<feature type="region of interest" description="Disordered" evidence="1">
    <location>
        <begin position="1"/>
        <end position="114"/>
    </location>
</feature>
<sequence length="128" mass="13883">MSSDHAKAINDGSENKKGVGTKIMKVFRLGGKKKSDDGDSSSIMNKEDEDRGRHQPQAFDDDGIPININSLMQEKSDYNLGGPSTSDSVIGPRATTAEYSSSVREIQVSPDHSKIMGKKKNLDISLTL</sequence>
<accession>A0A7S2Y3L4</accession>
<organism evidence="2">
    <name type="scientific">Entomoneis paludosa</name>
    <dbReference type="NCBI Taxonomy" id="265537"/>
    <lineage>
        <taxon>Eukaryota</taxon>
        <taxon>Sar</taxon>
        <taxon>Stramenopiles</taxon>
        <taxon>Ochrophyta</taxon>
        <taxon>Bacillariophyta</taxon>
        <taxon>Bacillariophyceae</taxon>
        <taxon>Bacillariophycidae</taxon>
        <taxon>Entomoneidaceae</taxon>
        <taxon>Entomoneis</taxon>
    </lineage>
</organism>
<dbReference type="EMBL" id="HBHT01003293">
    <property type="protein sequence ID" value="CAD9944191.1"/>
    <property type="molecule type" value="Transcribed_RNA"/>
</dbReference>
<gene>
    <name evidence="2" type="ORF">APAL1065_LOCUS2213</name>
</gene>